<dbReference type="RefSeq" id="WP_142903722.1">
    <property type="nucleotide sequence ID" value="NZ_ML660090.1"/>
</dbReference>
<feature type="transmembrane region" description="Helical" evidence="6">
    <location>
        <begin position="71"/>
        <end position="94"/>
    </location>
</feature>
<evidence type="ECO:0000256" key="5">
    <source>
        <dbReference type="ARBA" id="ARBA00023136"/>
    </source>
</evidence>
<accession>A0A545TZR4</accession>
<reference evidence="7 8" key="1">
    <citation type="submission" date="2019-06" db="EMBL/GenBank/DDBJ databases">
        <title>Whole genome sequence for Cellvibrionaceae sp. R142.</title>
        <authorList>
            <person name="Wang G."/>
        </authorList>
    </citation>
    <scope>NUCLEOTIDE SEQUENCE [LARGE SCALE GENOMIC DNA]</scope>
    <source>
        <strain evidence="7 8">R142</strain>
    </source>
</reference>
<keyword evidence="5 6" id="KW-0472">Membrane</keyword>
<dbReference type="AlphaFoldDB" id="A0A545TZR4"/>
<gene>
    <name evidence="7" type="ORF">FKG94_08245</name>
</gene>
<keyword evidence="3 6" id="KW-0812">Transmembrane</keyword>
<evidence type="ECO:0000256" key="2">
    <source>
        <dbReference type="ARBA" id="ARBA00022475"/>
    </source>
</evidence>
<sequence>MASIHKPPVFRVPLVQLAVLLPLCLVAWLFDQTTAYSLLLGGLICVIPNAYFASYAFRYTGARAAPLIARAFFWGETGKFLLTIVGFGAVFLLVKPLDVLALFSAYGVMVPVQWIVTARLVKR</sequence>
<feature type="transmembrane region" description="Helical" evidence="6">
    <location>
        <begin position="100"/>
        <end position="121"/>
    </location>
</feature>
<feature type="transmembrane region" description="Helical" evidence="6">
    <location>
        <begin position="36"/>
        <end position="59"/>
    </location>
</feature>
<dbReference type="Pfam" id="PF03899">
    <property type="entry name" value="ATP-synt_I"/>
    <property type="match status" value="1"/>
</dbReference>
<evidence type="ECO:0000256" key="6">
    <source>
        <dbReference type="SAM" id="Phobius"/>
    </source>
</evidence>
<comment type="subcellular location">
    <subcellularLocation>
        <location evidence="1">Cell membrane</location>
        <topology evidence="1">Multi-pass membrane protein</topology>
    </subcellularLocation>
</comment>
<dbReference type="InterPro" id="IPR005598">
    <property type="entry name" value="ATP_synth_I"/>
</dbReference>
<keyword evidence="2" id="KW-1003">Cell membrane</keyword>
<dbReference type="OrthoDB" id="5702716at2"/>
<proteinExistence type="predicted"/>
<dbReference type="GO" id="GO:0005886">
    <property type="term" value="C:plasma membrane"/>
    <property type="evidence" value="ECO:0007669"/>
    <property type="project" value="UniProtKB-SubCell"/>
</dbReference>
<protein>
    <submittedName>
        <fullName evidence="7">ATP F0F1 synthase subunit I</fullName>
    </submittedName>
</protein>
<keyword evidence="4 6" id="KW-1133">Transmembrane helix</keyword>
<evidence type="ECO:0000313" key="7">
    <source>
        <dbReference type="EMBL" id="TQV82706.1"/>
    </source>
</evidence>
<evidence type="ECO:0000256" key="1">
    <source>
        <dbReference type="ARBA" id="ARBA00004651"/>
    </source>
</evidence>
<dbReference type="EMBL" id="VHSG01000007">
    <property type="protein sequence ID" value="TQV82706.1"/>
    <property type="molecule type" value="Genomic_DNA"/>
</dbReference>
<comment type="caution">
    <text evidence="7">The sequence shown here is derived from an EMBL/GenBank/DDBJ whole genome shotgun (WGS) entry which is preliminary data.</text>
</comment>
<feature type="transmembrane region" description="Helical" evidence="6">
    <location>
        <begin position="12"/>
        <end position="30"/>
    </location>
</feature>
<keyword evidence="8" id="KW-1185">Reference proteome</keyword>
<organism evidence="7 8">
    <name type="scientific">Exilibacterium tricleocarpae</name>
    <dbReference type="NCBI Taxonomy" id="2591008"/>
    <lineage>
        <taxon>Bacteria</taxon>
        <taxon>Pseudomonadati</taxon>
        <taxon>Pseudomonadota</taxon>
        <taxon>Gammaproteobacteria</taxon>
        <taxon>Cellvibrionales</taxon>
        <taxon>Cellvibrionaceae</taxon>
        <taxon>Exilibacterium</taxon>
    </lineage>
</organism>
<evidence type="ECO:0000313" key="8">
    <source>
        <dbReference type="Proteomes" id="UP000319732"/>
    </source>
</evidence>
<evidence type="ECO:0000256" key="3">
    <source>
        <dbReference type="ARBA" id="ARBA00022692"/>
    </source>
</evidence>
<dbReference type="Proteomes" id="UP000319732">
    <property type="component" value="Unassembled WGS sequence"/>
</dbReference>
<evidence type="ECO:0000256" key="4">
    <source>
        <dbReference type="ARBA" id="ARBA00022989"/>
    </source>
</evidence>
<name>A0A545TZR4_9GAMM</name>